<dbReference type="EMBL" id="WJXA01000001">
    <property type="protein sequence ID" value="KAF7152673.1"/>
    <property type="molecule type" value="Genomic_DNA"/>
</dbReference>
<dbReference type="Proteomes" id="UP000626092">
    <property type="component" value="Unassembled WGS sequence"/>
</dbReference>
<dbReference type="OrthoDB" id="1629990at2759"/>
<name>A0A834HGK1_RHOSS</name>
<evidence type="ECO:0000313" key="1">
    <source>
        <dbReference type="EMBL" id="KAF7152673.1"/>
    </source>
</evidence>
<reference evidence="1" key="1">
    <citation type="submission" date="2019-11" db="EMBL/GenBank/DDBJ databases">
        <authorList>
            <person name="Liu Y."/>
            <person name="Hou J."/>
            <person name="Li T.-Q."/>
            <person name="Guan C.-H."/>
            <person name="Wu X."/>
            <person name="Wu H.-Z."/>
            <person name="Ling F."/>
            <person name="Zhang R."/>
            <person name="Shi X.-G."/>
            <person name="Ren J.-P."/>
            <person name="Chen E.-F."/>
            <person name="Sun J.-M."/>
        </authorList>
    </citation>
    <scope>NUCLEOTIDE SEQUENCE</scope>
    <source>
        <strain evidence="1">Adult_tree_wgs_1</strain>
        <tissue evidence="1">Leaves</tissue>
    </source>
</reference>
<keyword evidence="2" id="KW-1185">Reference proteome</keyword>
<accession>A0A834HGK1</accession>
<comment type="caution">
    <text evidence="1">The sequence shown here is derived from an EMBL/GenBank/DDBJ whole genome shotgun (WGS) entry which is preliminary data.</text>
</comment>
<evidence type="ECO:0000313" key="2">
    <source>
        <dbReference type="Proteomes" id="UP000626092"/>
    </source>
</evidence>
<proteinExistence type="predicted"/>
<organism evidence="1 2">
    <name type="scientific">Rhododendron simsii</name>
    <name type="common">Sims's rhododendron</name>
    <dbReference type="NCBI Taxonomy" id="118357"/>
    <lineage>
        <taxon>Eukaryota</taxon>
        <taxon>Viridiplantae</taxon>
        <taxon>Streptophyta</taxon>
        <taxon>Embryophyta</taxon>
        <taxon>Tracheophyta</taxon>
        <taxon>Spermatophyta</taxon>
        <taxon>Magnoliopsida</taxon>
        <taxon>eudicotyledons</taxon>
        <taxon>Gunneridae</taxon>
        <taxon>Pentapetalae</taxon>
        <taxon>asterids</taxon>
        <taxon>Ericales</taxon>
        <taxon>Ericaceae</taxon>
        <taxon>Ericoideae</taxon>
        <taxon>Rhodoreae</taxon>
        <taxon>Rhododendron</taxon>
    </lineage>
</organism>
<dbReference type="AlphaFoldDB" id="A0A834HGK1"/>
<sequence length="114" mass="13165">MIVRVPFRWWLHVKHWNPKTRHGGFYCLLPIEGRRVIAAVARYPRPGQLEYKAYSIFVSEYGEILGLGENLIWVVHEDLIKWLDALVHNSYICHTTPDSLSVQRHPEGLGSTAS</sequence>
<gene>
    <name evidence="1" type="ORF">RHSIM_Rhsim01G0048100</name>
</gene>
<protein>
    <submittedName>
        <fullName evidence="1">Uncharacterized protein</fullName>
    </submittedName>
</protein>